<dbReference type="InterPro" id="IPR029058">
    <property type="entry name" value="AB_hydrolase_fold"/>
</dbReference>
<dbReference type="SUPFAM" id="SSF53474">
    <property type="entry name" value="alpha/beta-Hydrolases"/>
    <property type="match status" value="1"/>
</dbReference>
<dbReference type="InterPro" id="IPR000073">
    <property type="entry name" value="AB_hydrolase_1"/>
</dbReference>
<dbReference type="PANTHER" id="PTHR43433:SF5">
    <property type="entry name" value="AB HYDROLASE-1 DOMAIN-CONTAINING PROTEIN"/>
    <property type="match status" value="1"/>
</dbReference>
<dbReference type="KEGG" id="parq:DSM112329_02646"/>
<dbReference type="Gene3D" id="3.40.50.1820">
    <property type="entry name" value="alpha/beta hydrolase"/>
    <property type="match status" value="1"/>
</dbReference>
<dbReference type="Pfam" id="PF00561">
    <property type="entry name" value="Abhydrolase_1"/>
    <property type="match status" value="1"/>
</dbReference>
<dbReference type="RefSeq" id="WP_354702289.1">
    <property type="nucleotide sequence ID" value="NZ_CP114014.1"/>
</dbReference>
<keyword evidence="2" id="KW-0378">Hydrolase</keyword>
<organism evidence="2">
    <name type="scientific">Paraconexibacter sp. AEG42_29</name>
    <dbReference type="NCBI Taxonomy" id="2997339"/>
    <lineage>
        <taxon>Bacteria</taxon>
        <taxon>Bacillati</taxon>
        <taxon>Actinomycetota</taxon>
        <taxon>Thermoleophilia</taxon>
        <taxon>Solirubrobacterales</taxon>
        <taxon>Paraconexibacteraceae</taxon>
        <taxon>Paraconexibacter</taxon>
    </lineage>
</organism>
<dbReference type="EMBL" id="CP114014">
    <property type="protein sequence ID" value="XAY05787.1"/>
    <property type="molecule type" value="Genomic_DNA"/>
</dbReference>
<dbReference type="InterPro" id="IPR050471">
    <property type="entry name" value="AB_hydrolase"/>
</dbReference>
<reference evidence="2" key="1">
    <citation type="submission" date="2022-12" db="EMBL/GenBank/DDBJ databases">
        <title>Paraconexibacter alkalitolerans sp. nov. and Baekduia alba sp. nov., isolated from soil and emended description of the genera Paraconexibacter (Chun et al., 2020) and Baekduia (An et al., 2020).</title>
        <authorList>
            <person name="Vieira S."/>
            <person name="Huber K.J."/>
            <person name="Geppert A."/>
            <person name="Wolf J."/>
            <person name="Neumann-Schaal M."/>
            <person name="Muesken M."/>
            <person name="Overmann J."/>
        </authorList>
    </citation>
    <scope>NUCLEOTIDE SEQUENCE</scope>
    <source>
        <strain evidence="2">AEG42_29</strain>
    </source>
</reference>
<feature type="domain" description="AB hydrolase-1" evidence="1">
    <location>
        <begin position="24"/>
        <end position="271"/>
    </location>
</feature>
<dbReference type="GO" id="GO:0046503">
    <property type="term" value="P:glycerolipid catabolic process"/>
    <property type="evidence" value="ECO:0007669"/>
    <property type="project" value="TreeGrafter"/>
</dbReference>
<evidence type="ECO:0000313" key="2">
    <source>
        <dbReference type="EMBL" id="XAY05787.1"/>
    </source>
</evidence>
<name>A0AAU7AVX5_9ACTN</name>
<dbReference type="GO" id="GO:0004806">
    <property type="term" value="F:triacylglycerol lipase activity"/>
    <property type="evidence" value="ECO:0007669"/>
    <property type="project" value="TreeGrafter"/>
</dbReference>
<dbReference type="EC" id="3.1.1.95" evidence="2"/>
<protein>
    <submittedName>
        <fullName evidence="2">Aclacinomycin methylesterase RdmC</fullName>
        <ecNumber evidence="2">3.1.1.95</ecNumber>
    </submittedName>
</protein>
<evidence type="ECO:0000259" key="1">
    <source>
        <dbReference type="Pfam" id="PF00561"/>
    </source>
</evidence>
<dbReference type="AlphaFoldDB" id="A0AAU7AVX5"/>
<dbReference type="PANTHER" id="PTHR43433">
    <property type="entry name" value="HYDROLASE, ALPHA/BETA FOLD FAMILY PROTEIN"/>
    <property type="match status" value="1"/>
</dbReference>
<dbReference type="GO" id="GO:0102530">
    <property type="term" value="F:aclacinomycin T methylesterase activity"/>
    <property type="evidence" value="ECO:0007669"/>
    <property type="project" value="UniProtKB-EC"/>
</dbReference>
<gene>
    <name evidence="2" type="primary">rdmC_4</name>
    <name evidence="2" type="ORF">DSM112329_02646</name>
</gene>
<accession>A0AAU7AVX5</accession>
<sequence length="301" mass="31901">MAEQHATAGQIDLCYETFGDAADPTILLIMGLGTQMLAWRTEFCELLAGERYHVIRYDNRDVGQSTHFSATPPPGPLELILRRPRSPAYTLDDMADDAANLLAALDVESAHIVGVSMGGMIAQTLAVRHPGRVRSLVSIMSTTGAPLVGILSPRVLPYLLKPASAEREEAIARSLALADVIHSPGFERDREGTREIAGASFDRSGDRRGTARQMAAILASGDRTKALAGITAPTLVVHGDSDRMVAVSGGKATAKAIPGARLEVVAGMGHDLPRGLWPRLVKLIADQARAADGGPAPLHAR</sequence>
<proteinExistence type="predicted"/>